<dbReference type="SUPFAM" id="SSF51735">
    <property type="entry name" value="NAD(P)-binding Rossmann-fold domains"/>
    <property type="match status" value="1"/>
</dbReference>
<dbReference type="Gene3D" id="3.40.50.720">
    <property type="entry name" value="NAD(P)-binding Rossmann-like Domain"/>
    <property type="match status" value="1"/>
</dbReference>
<comment type="similarity">
    <text evidence="1">Belongs to the short-chain dehydrogenases/reductases (SDR) family.</text>
</comment>
<evidence type="ECO:0000256" key="2">
    <source>
        <dbReference type="ARBA" id="ARBA00023002"/>
    </source>
</evidence>
<dbReference type="AlphaFoldDB" id="A0A5N4ATH8"/>
<evidence type="ECO:0000313" key="4">
    <source>
        <dbReference type="Proteomes" id="UP000327044"/>
    </source>
</evidence>
<dbReference type="InParanoid" id="A0A5N4ATH8"/>
<comment type="caution">
    <text evidence="3">The sequence shown here is derived from an EMBL/GenBank/DDBJ whole genome shotgun (WGS) entry which is preliminary data.</text>
</comment>
<sequence length="271" mass="29356">MFYRLTRVSKIIGCFCIRRCSQTSRFKGKIALITGSTQGIGLATARKFAQEGAKVIISSRKQENVDSALKMLHNEGLDVIGLASHVAKKEDRNLLLYEAEKLGGIDILVQNAGANPNPGKIINCTESMWDKIMDTNLKATFFLAKEVLPLMKKRGGGSIILMSSVGGYEPFKVVGAAYSVSKTGLLMLTKAMAGEFAEYNIRVNCVAPGTIKTNFAQILLEDLEETLRTVPLNRCGEPEEVSGVIAFLASQDASYITGESVAITGGMHTRL</sequence>
<accession>A0A5N4ATH8</accession>
<reference evidence="3 4" key="1">
    <citation type="journal article" date="2018" name="Elife">
        <title>Firefly genomes illuminate parallel origins of bioluminescence in beetles.</title>
        <authorList>
            <person name="Fallon T.R."/>
            <person name="Lower S.E."/>
            <person name="Chang C.H."/>
            <person name="Bessho-Uehara M."/>
            <person name="Martin G.J."/>
            <person name="Bewick A.J."/>
            <person name="Behringer M."/>
            <person name="Debat H.J."/>
            <person name="Wong I."/>
            <person name="Day J.C."/>
            <person name="Suvorov A."/>
            <person name="Silva C.J."/>
            <person name="Stanger-Hall K.F."/>
            <person name="Hall D.W."/>
            <person name="Schmitz R.J."/>
            <person name="Nelson D.R."/>
            <person name="Lewis S.M."/>
            <person name="Shigenobu S."/>
            <person name="Bybee S.M."/>
            <person name="Larracuente A.M."/>
            <person name="Oba Y."/>
            <person name="Weng J.K."/>
        </authorList>
    </citation>
    <scope>NUCLEOTIDE SEQUENCE [LARGE SCALE GENOMIC DNA]</scope>
    <source>
        <strain evidence="3">1611_PpyrPB1</strain>
        <tissue evidence="3">Whole body</tissue>
    </source>
</reference>
<dbReference type="InterPro" id="IPR020904">
    <property type="entry name" value="Sc_DH/Rdtase_CS"/>
</dbReference>
<evidence type="ECO:0000313" key="3">
    <source>
        <dbReference type="EMBL" id="KAB0800619.1"/>
    </source>
</evidence>
<dbReference type="InterPro" id="IPR036291">
    <property type="entry name" value="NAD(P)-bd_dom_sf"/>
</dbReference>
<dbReference type="PROSITE" id="PS00061">
    <property type="entry name" value="ADH_SHORT"/>
    <property type="match status" value="1"/>
</dbReference>
<dbReference type="GO" id="GO:0004090">
    <property type="term" value="F:carbonyl reductase (NADPH) activity"/>
    <property type="evidence" value="ECO:0007669"/>
    <property type="project" value="TreeGrafter"/>
</dbReference>
<dbReference type="Proteomes" id="UP000327044">
    <property type="component" value="Unassembled WGS sequence"/>
</dbReference>
<name>A0A5N4ATH8_PHOPY</name>
<dbReference type="InterPro" id="IPR002347">
    <property type="entry name" value="SDR_fam"/>
</dbReference>
<dbReference type="PANTHER" id="PTHR43943:SF2">
    <property type="entry name" value="DEHYDROGENASE_REDUCTASE 4"/>
    <property type="match status" value="1"/>
</dbReference>
<proteinExistence type="inferred from homology"/>
<organism evidence="3 4">
    <name type="scientific">Photinus pyralis</name>
    <name type="common">Common eastern firefly</name>
    <name type="synonym">Lampyris pyralis</name>
    <dbReference type="NCBI Taxonomy" id="7054"/>
    <lineage>
        <taxon>Eukaryota</taxon>
        <taxon>Metazoa</taxon>
        <taxon>Ecdysozoa</taxon>
        <taxon>Arthropoda</taxon>
        <taxon>Hexapoda</taxon>
        <taxon>Insecta</taxon>
        <taxon>Pterygota</taxon>
        <taxon>Neoptera</taxon>
        <taxon>Endopterygota</taxon>
        <taxon>Coleoptera</taxon>
        <taxon>Polyphaga</taxon>
        <taxon>Elateriformia</taxon>
        <taxon>Elateroidea</taxon>
        <taxon>Lampyridae</taxon>
        <taxon>Lampyrinae</taxon>
        <taxon>Photinus</taxon>
    </lineage>
</organism>
<gene>
    <name evidence="3" type="ORF">PPYR_06359</name>
</gene>
<dbReference type="OrthoDB" id="1669814at2759"/>
<dbReference type="EMBL" id="VVIM01000004">
    <property type="protein sequence ID" value="KAB0800619.1"/>
    <property type="molecule type" value="Genomic_DNA"/>
</dbReference>
<dbReference type="Pfam" id="PF13561">
    <property type="entry name" value="adh_short_C2"/>
    <property type="match status" value="1"/>
</dbReference>
<protein>
    <recommendedName>
        <fullName evidence="5">Dehydrogenase/reductase SDR family member 4</fullName>
    </recommendedName>
</protein>
<keyword evidence="4" id="KW-1185">Reference proteome</keyword>
<dbReference type="FunFam" id="3.40.50.720:FF:000084">
    <property type="entry name" value="Short-chain dehydrogenase reductase"/>
    <property type="match status" value="1"/>
</dbReference>
<dbReference type="PRINTS" id="PR00081">
    <property type="entry name" value="GDHRDH"/>
</dbReference>
<dbReference type="NCBIfam" id="NF005559">
    <property type="entry name" value="PRK07231.1"/>
    <property type="match status" value="1"/>
</dbReference>
<dbReference type="PRINTS" id="PR00080">
    <property type="entry name" value="SDRFAMILY"/>
</dbReference>
<keyword evidence="2" id="KW-0560">Oxidoreductase</keyword>
<dbReference type="PANTHER" id="PTHR43943">
    <property type="entry name" value="DEHYDROGENASE/REDUCTASE (SDR FAMILY) MEMBER 4"/>
    <property type="match status" value="1"/>
</dbReference>
<evidence type="ECO:0008006" key="5">
    <source>
        <dbReference type="Google" id="ProtNLM"/>
    </source>
</evidence>
<evidence type="ECO:0000256" key="1">
    <source>
        <dbReference type="ARBA" id="ARBA00006484"/>
    </source>
</evidence>